<evidence type="ECO:0008006" key="4">
    <source>
        <dbReference type="Google" id="ProtNLM"/>
    </source>
</evidence>
<reference evidence="2" key="1">
    <citation type="submission" date="2021-02" db="EMBL/GenBank/DDBJ databases">
        <authorList>
            <person name="Nieuwenhuis M."/>
            <person name="Van De Peppel L.J.J."/>
        </authorList>
    </citation>
    <scope>NUCLEOTIDE SEQUENCE</scope>
    <source>
        <strain evidence="2">D49</strain>
    </source>
</reference>
<dbReference type="EMBL" id="JABCKI010000034">
    <property type="protein sequence ID" value="KAG5653767.1"/>
    <property type="molecule type" value="Genomic_DNA"/>
</dbReference>
<protein>
    <recommendedName>
        <fullName evidence="4">Transmembrane protein</fullName>
    </recommendedName>
</protein>
<keyword evidence="1" id="KW-1133">Transmembrane helix</keyword>
<gene>
    <name evidence="2" type="ORF">H0H81_010608</name>
</gene>
<name>A0A9P7GVE9_9AGAR</name>
<sequence length="217" mass="23425">MVYIRSRKFCCCIPVRFGVFYILNRDTTQILSTLGVAGGTLVCIVGWAAVSKLGAFIGCLVKSRNSVHAYSIGLLMMLLGSIASGAYSLWALFNYNSAAAVQKCLNTSAETDALTDALCRNGVNTYKGVTVATYIMMWLLMIYAYVIVDNYVEQLDDEIAANTAREMMNSISQPRVAVAPIAVPAFASYPAPNATNTGYAFSHNNQSFGPRGNHSAV</sequence>
<keyword evidence="1" id="KW-0812">Transmembrane</keyword>
<keyword evidence="3" id="KW-1185">Reference proteome</keyword>
<accession>A0A9P7GVE9</accession>
<dbReference type="AlphaFoldDB" id="A0A9P7GVE9"/>
<organism evidence="2 3">
    <name type="scientific">Sphagnurus paluster</name>
    <dbReference type="NCBI Taxonomy" id="117069"/>
    <lineage>
        <taxon>Eukaryota</taxon>
        <taxon>Fungi</taxon>
        <taxon>Dikarya</taxon>
        <taxon>Basidiomycota</taxon>
        <taxon>Agaricomycotina</taxon>
        <taxon>Agaricomycetes</taxon>
        <taxon>Agaricomycetidae</taxon>
        <taxon>Agaricales</taxon>
        <taxon>Tricholomatineae</taxon>
        <taxon>Lyophyllaceae</taxon>
        <taxon>Sphagnurus</taxon>
    </lineage>
</organism>
<reference evidence="2" key="2">
    <citation type="submission" date="2021-10" db="EMBL/GenBank/DDBJ databases">
        <title>Phylogenomics reveals ancestral predisposition of the termite-cultivated fungus Termitomyces towards a domesticated lifestyle.</title>
        <authorList>
            <person name="Auxier B."/>
            <person name="Grum-Grzhimaylo A."/>
            <person name="Cardenas M.E."/>
            <person name="Lodge J.D."/>
            <person name="Laessoe T."/>
            <person name="Pedersen O."/>
            <person name="Smith M.E."/>
            <person name="Kuyper T.W."/>
            <person name="Franco-Molano E.A."/>
            <person name="Baroni T.J."/>
            <person name="Aanen D.K."/>
        </authorList>
    </citation>
    <scope>NUCLEOTIDE SEQUENCE</scope>
    <source>
        <strain evidence="2">D49</strain>
    </source>
</reference>
<dbReference type="Proteomes" id="UP000717328">
    <property type="component" value="Unassembled WGS sequence"/>
</dbReference>
<dbReference type="OrthoDB" id="3239304at2759"/>
<evidence type="ECO:0000313" key="3">
    <source>
        <dbReference type="Proteomes" id="UP000717328"/>
    </source>
</evidence>
<evidence type="ECO:0000313" key="2">
    <source>
        <dbReference type="EMBL" id="KAG5653767.1"/>
    </source>
</evidence>
<evidence type="ECO:0000256" key="1">
    <source>
        <dbReference type="SAM" id="Phobius"/>
    </source>
</evidence>
<feature type="transmembrane region" description="Helical" evidence="1">
    <location>
        <begin position="131"/>
        <end position="148"/>
    </location>
</feature>
<proteinExistence type="predicted"/>
<feature type="transmembrane region" description="Helical" evidence="1">
    <location>
        <begin position="30"/>
        <end position="50"/>
    </location>
</feature>
<feature type="transmembrane region" description="Helical" evidence="1">
    <location>
        <begin position="70"/>
        <end position="93"/>
    </location>
</feature>
<comment type="caution">
    <text evidence="2">The sequence shown here is derived from an EMBL/GenBank/DDBJ whole genome shotgun (WGS) entry which is preliminary data.</text>
</comment>
<keyword evidence="1" id="KW-0472">Membrane</keyword>